<accession>A0ABR3XUK0</accession>
<evidence type="ECO:0000256" key="12">
    <source>
        <dbReference type="ARBA" id="ARBA00049020"/>
    </source>
</evidence>
<comment type="similarity">
    <text evidence="3">Belongs to the HTP reductase family.</text>
</comment>
<sequence length="290" mass="30834">MDSKGLYALPAEVPRLEPHLPPLHGGLATPRSLPFVTLTFATSLDSALALAPGIRTSLSGPKSAAMTHYLRSRHDGILIGVGTAQADDPGLNCRLQNQAASTQAASAPGLLISADGGPRRHHQPRPVILDPRARWPVPENSRVLRLAREGAGLAPFVVTGLTDPEKIPGGQRETLERHGGKYIPVKPRGLAETGESYILGWEEVFRALKEEGLDSIMVEGGGRVINSLLEAPHNALVDSVIVTVAPTWLGQGGVVVSPRRSDPSAAAVRLVNVTWHPLGEDIVMCGRIPR</sequence>
<comment type="function">
    <text evidence="1">Catalyzes an early step in riboflavin biosynthesis, the NADPH-dependent reduction of the ribose side chain of 2,5-diamino-6-ribosylamino-4(3H)-pyrimidinone 5'-phosphate, yielding 2,5-diamino-6-ribitylamino-4(3H)-pyrimidinone 5'-phosphate.</text>
</comment>
<gene>
    <name evidence="14" type="ORF">VTK73DRAFT_6936</name>
</gene>
<dbReference type="SUPFAM" id="SSF53597">
    <property type="entry name" value="Dihydrofolate reductase-like"/>
    <property type="match status" value="1"/>
</dbReference>
<name>A0ABR3XUK0_9PEZI</name>
<evidence type="ECO:0000256" key="3">
    <source>
        <dbReference type="ARBA" id="ARBA00009723"/>
    </source>
</evidence>
<dbReference type="EC" id="1.1.1.302" evidence="4"/>
<keyword evidence="7" id="KW-0521">NADP</keyword>
<evidence type="ECO:0000256" key="2">
    <source>
        <dbReference type="ARBA" id="ARBA00005104"/>
    </source>
</evidence>
<evidence type="ECO:0000256" key="9">
    <source>
        <dbReference type="ARBA" id="ARBA00030073"/>
    </source>
</evidence>
<evidence type="ECO:0000256" key="6">
    <source>
        <dbReference type="ARBA" id="ARBA00022619"/>
    </source>
</evidence>
<evidence type="ECO:0000256" key="8">
    <source>
        <dbReference type="ARBA" id="ARBA00023002"/>
    </source>
</evidence>
<reference evidence="14 15" key="1">
    <citation type="journal article" date="2024" name="Commun. Biol.">
        <title>Comparative genomic analysis of thermophilic fungi reveals convergent evolutionary adaptations and gene losses.</title>
        <authorList>
            <person name="Steindorff A.S."/>
            <person name="Aguilar-Pontes M.V."/>
            <person name="Robinson A.J."/>
            <person name="Andreopoulos B."/>
            <person name="LaButti K."/>
            <person name="Kuo A."/>
            <person name="Mondo S."/>
            <person name="Riley R."/>
            <person name="Otillar R."/>
            <person name="Haridas S."/>
            <person name="Lipzen A."/>
            <person name="Grimwood J."/>
            <person name="Schmutz J."/>
            <person name="Clum A."/>
            <person name="Reid I.D."/>
            <person name="Moisan M.C."/>
            <person name="Butler G."/>
            <person name="Nguyen T.T.M."/>
            <person name="Dewar K."/>
            <person name="Conant G."/>
            <person name="Drula E."/>
            <person name="Henrissat B."/>
            <person name="Hansel C."/>
            <person name="Singer S."/>
            <person name="Hutchinson M.I."/>
            <person name="de Vries R.P."/>
            <person name="Natvig D.O."/>
            <person name="Powell A.J."/>
            <person name="Tsang A."/>
            <person name="Grigoriev I.V."/>
        </authorList>
    </citation>
    <scope>NUCLEOTIDE SEQUENCE [LARGE SCALE GENOMIC DNA]</scope>
    <source>
        <strain evidence="14 15">ATCC 24622</strain>
    </source>
</reference>
<evidence type="ECO:0000256" key="11">
    <source>
        <dbReference type="ARBA" id="ARBA00047550"/>
    </source>
</evidence>
<dbReference type="PANTHER" id="PTHR38011:SF7">
    <property type="entry name" value="2,5-DIAMINO-6-RIBOSYLAMINO-4(3H)-PYRIMIDINONE 5'-PHOSPHATE REDUCTASE"/>
    <property type="match status" value="1"/>
</dbReference>
<dbReference type="InterPro" id="IPR024072">
    <property type="entry name" value="DHFR-like_dom_sf"/>
</dbReference>
<dbReference type="InterPro" id="IPR050765">
    <property type="entry name" value="Riboflavin_Biosynth_HTPR"/>
</dbReference>
<protein>
    <recommendedName>
        <fullName evidence="5">2,5-diamino-6-ribosylamino-4(3H)-pyrimidinone 5'-phosphate reductase</fullName>
        <ecNumber evidence="4">1.1.1.302</ecNumber>
    </recommendedName>
    <alternativeName>
        <fullName evidence="10">2,5-diamino-6-(5-phospho-D-ribosylamino)pyrimidin-4(3H)-one reductase</fullName>
    </alternativeName>
    <alternativeName>
        <fullName evidence="9">2,5-diamino-6-ribitylamino-4(3H)-pyrimidinone 5'-phosphate synthase</fullName>
    </alternativeName>
</protein>
<evidence type="ECO:0000256" key="4">
    <source>
        <dbReference type="ARBA" id="ARBA00012851"/>
    </source>
</evidence>
<feature type="domain" description="Bacterial bifunctional deaminase-reductase C-terminal" evidence="13">
    <location>
        <begin position="34"/>
        <end position="283"/>
    </location>
</feature>
<dbReference type="Proteomes" id="UP001586593">
    <property type="component" value="Unassembled WGS sequence"/>
</dbReference>
<dbReference type="Pfam" id="PF01872">
    <property type="entry name" value="RibD_C"/>
    <property type="match status" value="1"/>
</dbReference>
<dbReference type="PANTHER" id="PTHR38011">
    <property type="entry name" value="DIHYDROFOLATE REDUCTASE FAMILY PROTEIN (AFU_ORTHOLOGUE AFUA_8G06820)"/>
    <property type="match status" value="1"/>
</dbReference>
<evidence type="ECO:0000313" key="15">
    <source>
        <dbReference type="Proteomes" id="UP001586593"/>
    </source>
</evidence>
<dbReference type="InterPro" id="IPR002734">
    <property type="entry name" value="RibDG_C"/>
</dbReference>
<comment type="pathway">
    <text evidence="2">Cofactor biosynthesis; riboflavin biosynthesis.</text>
</comment>
<proteinExistence type="inferred from homology"/>
<comment type="caution">
    <text evidence="14">The sequence shown here is derived from an EMBL/GenBank/DDBJ whole genome shotgun (WGS) entry which is preliminary data.</text>
</comment>
<evidence type="ECO:0000259" key="13">
    <source>
        <dbReference type="Pfam" id="PF01872"/>
    </source>
</evidence>
<dbReference type="Gene3D" id="3.40.430.10">
    <property type="entry name" value="Dihydrofolate Reductase, subunit A"/>
    <property type="match status" value="1"/>
</dbReference>
<keyword evidence="8" id="KW-0560">Oxidoreductase</keyword>
<evidence type="ECO:0000313" key="14">
    <source>
        <dbReference type="EMBL" id="KAL1879404.1"/>
    </source>
</evidence>
<comment type="catalytic activity">
    <reaction evidence="12">
        <text>2,5-diamino-6-(1-D-ribitylamino)pyrimidin-4(3H)-one 5'-phosphate + NADP(+) = 2,5-diamino-6-(1-D-ribosylamino)pyrimidin-4(3H)-one 5'-phosphate + NADPH + H(+)</text>
        <dbReference type="Rhea" id="RHEA:27278"/>
        <dbReference type="ChEBI" id="CHEBI:15378"/>
        <dbReference type="ChEBI" id="CHEBI:57783"/>
        <dbReference type="ChEBI" id="CHEBI:58349"/>
        <dbReference type="ChEBI" id="CHEBI:58890"/>
        <dbReference type="ChEBI" id="CHEBI:59545"/>
        <dbReference type="EC" id="1.1.1.302"/>
    </reaction>
</comment>
<keyword evidence="15" id="KW-1185">Reference proteome</keyword>
<evidence type="ECO:0000256" key="5">
    <source>
        <dbReference type="ARBA" id="ARBA00015035"/>
    </source>
</evidence>
<organism evidence="14 15">
    <name type="scientific">Phialemonium thermophilum</name>
    <dbReference type="NCBI Taxonomy" id="223376"/>
    <lineage>
        <taxon>Eukaryota</taxon>
        <taxon>Fungi</taxon>
        <taxon>Dikarya</taxon>
        <taxon>Ascomycota</taxon>
        <taxon>Pezizomycotina</taxon>
        <taxon>Sordariomycetes</taxon>
        <taxon>Sordariomycetidae</taxon>
        <taxon>Cephalothecales</taxon>
        <taxon>Cephalothecaceae</taxon>
        <taxon>Phialemonium</taxon>
    </lineage>
</organism>
<evidence type="ECO:0000256" key="7">
    <source>
        <dbReference type="ARBA" id="ARBA00022857"/>
    </source>
</evidence>
<evidence type="ECO:0000256" key="1">
    <source>
        <dbReference type="ARBA" id="ARBA00003555"/>
    </source>
</evidence>
<evidence type="ECO:0000256" key="10">
    <source>
        <dbReference type="ARBA" id="ARBA00031630"/>
    </source>
</evidence>
<dbReference type="EMBL" id="JAZHXJ010000041">
    <property type="protein sequence ID" value="KAL1879404.1"/>
    <property type="molecule type" value="Genomic_DNA"/>
</dbReference>
<comment type="catalytic activity">
    <reaction evidence="11">
        <text>2,5-diamino-6-(1-D-ribitylamino)pyrimidin-4(3H)-one 5'-phosphate + NAD(+) = 2,5-diamino-6-(1-D-ribosylamino)pyrimidin-4(3H)-one 5'-phosphate + NADH + H(+)</text>
        <dbReference type="Rhea" id="RHEA:27274"/>
        <dbReference type="ChEBI" id="CHEBI:15378"/>
        <dbReference type="ChEBI" id="CHEBI:57540"/>
        <dbReference type="ChEBI" id="CHEBI:57945"/>
        <dbReference type="ChEBI" id="CHEBI:58890"/>
        <dbReference type="ChEBI" id="CHEBI:59545"/>
        <dbReference type="EC" id="1.1.1.302"/>
    </reaction>
</comment>
<keyword evidence="6" id="KW-0686">Riboflavin biosynthesis</keyword>